<feature type="compositionally biased region" description="Acidic residues" evidence="1">
    <location>
        <begin position="556"/>
        <end position="567"/>
    </location>
</feature>
<dbReference type="EMBL" id="MCFI01000020">
    <property type="protein sequence ID" value="ORY77302.1"/>
    <property type="molecule type" value="Genomic_DNA"/>
</dbReference>
<dbReference type="PANTHER" id="PTHR47339">
    <property type="entry name" value="CELL DIVISION CONTROL PROTEIN 24"/>
    <property type="match status" value="1"/>
</dbReference>
<feature type="domain" description="PB1" evidence="3">
    <location>
        <begin position="741"/>
        <end position="830"/>
    </location>
</feature>
<dbReference type="GO" id="GO:0000935">
    <property type="term" value="C:division septum"/>
    <property type="evidence" value="ECO:0007669"/>
    <property type="project" value="TreeGrafter"/>
</dbReference>
<dbReference type="RefSeq" id="XP_040722923.1">
    <property type="nucleotide sequence ID" value="XM_040871543.1"/>
</dbReference>
<dbReference type="Pfam" id="PF06395">
    <property type="entry name" value="CDC24"/>
    <property type="match status" value="1"/>
</dbReference>
<feature type="domain" description="DH" evidence="2">
    <location>
        <begin position="195"/>
        <end position="369"/>
    </location>
</feature>
<dbReference type="InterPro" id="IPR035899">
    <property type="entry name" value="DBL_dom_sf"/>
</dbReference>
<name>A0A1Y2F091_PROLT</name>
<dbReference type="Pfam" id="PF00621">
    <property type="entry name" value="RhoGEF"/>
    <property type="match status" value="1"/>
</dbReference>
<sequence length="832" mass="93192">MTSDSFSQGNSDQPPGQAPAAAVGGSMFNKPASVSLYQTCRFLSERLKRVPEFEERFMPSPASPASATNNNGSVQSPIMDPVSELWKCFRLGASLCHLYNATLPEVELAVRQNPTEDNLKACKAEVFHFIIACRDHLSFGDDDIFTISELFSENTNGFVKVTRTVSLVLDLLESRKLLVERDSVIEDKQEAPKDNRAKVVQELLQTERKYVQSLEILQNYVRELVIGEVISKDRVHKIFGNLNFLVDFQRRFLIGIESTCALPADQQRIGSVFANLEEAFEVYTPFCANYSNAAELVLEETPNLQRLSHLVEPTYELPSLLIKPVQRICKYPLLLRELLKATGSDSPLYEELLAGEAAIKRVTDSVNEAQRRQENDAVRMDLEQRVEDWKGHSLNTFGQLLLQDLFIVLKGDVEREYRVYLFDRILLCCKDNGQSKKSSKSMSISRKPPKRGSLQLKGRIFINNVTDVVPSSKGGAHTLQIFWNGDMEQEYFTIRCKHEEQLKQWHHQIAKLLAEARRLAVERMAQQQANHRGVSNTQFASLEQVKLDDIRRGYESDESEQTEETYEDRDSLGGVPMSREVSGNSVLSRSVSGAPLTGLRTASNGPSHFSPAESAESMYRNRASGNNRSHSSLHDSERSAPMNRTTSSDSYRPLYNSNSRQNSGTSFVSGQPANQSTVHARMRSLSSPHQSYRPAAAPQMPPPMPLAPTHSAVYLGSRQPSYGSEASVLQDNAHKRGSRQSYKVKVHYLDDAFLIALPADAASYDSLVERVVRKVRLCSSKASELTTLRVRYRDEDGDLIRIEGDEDVAMALESIGSQAEEVLELFATAVGY</sequence>
<dbReference type="OMA" id="QPIYPRQ"/>
<feature type="region of interest" description="Disordered" evidence="1">
    <location>
        <begin position="552"/>
        <end position="702"/>
    </location>
</feature>
<dbReference type="PROSITE" id="PS50010">
    <property type="entry name" value="DH_2"/>
    <property type="match status" value="1"/>
</dbReference>
<dbReference type="Proteomes" id="UP000193685">
    <property type="component" value="Unassembled WGS sequence"/>
</dbReference>
<proteinExistence type="predicted"/>
<feature type="compositionally biased region" description="Polar residues" evidence="1">
    <location>
        <begin position="642"/>
        <end position="690"/>
    </location>
</feature>
<dbReference type="CDD" id="cd05992">
    <property type="entry name" value="PB1"/>
    <property type="match status" value="1"/>
</dbReference>
<dbReference type="InterPro" id="IPR000270">
    <property type="entry name" value="PB1_dom"/>
</dbReference>
<protein>
    <submittedName>
        <fullName evidence="4">Uncharacterized protein</fullName>
    </submittedName>
</protein>
<dbReference type="InterPro" id="IPR053793">
    <property type="entry name" value="PB1-like"/>
</dbReference>
<dbReference type="Gene3D" id="3.10.20.90">
    <property type="entry name" value="Phosphatidylinositol 3-kinase Catalytic Subunit, Chain A, domain 1"/>
    <property type="match status" value="1"/>
</dbReference>
<evidence type="ECO:0000313" key="5">
    <source>
        <dbReference type="Proteomes" id="UP000193685"/>
    </source>
</evidence>
<dbReference type="SUPFAM" id="SSF54277">
    <property type="entry name" value="CAD &amp; PB1 domains"/>
    <property type="match status" value="1"/>
</dbReference>
<dbReference type="PANTHER" id="PTHR47339:SF1">
    <property type="entry name" value="CELL DIVISION CONTROL PROTEIN 24"/>
    <property type="match status" value="1"/>
</dbReference>
<reference evidence="4 5" key="1">
    <citation type="submission" date="2016-07" db="EMBL/GenBank/DDBJ databases">
        <title>Pervasive Adenine N6-methylation of Active Genes in Fungi.</title>
        <authorList>
            <consortium name="DOE Joint Genome Institute"/>
            <person name="Mondo S.J."/>
            <person name="Dannebaum R.O."/>
            <person name="Kuo R.C."/>
            <person name="Labutti K."/>
            <person name="Haridas S."/>
            <person name="Kuo A."/>
            <person name="Salamov A."/>
            <person name="Ahrendt S.R."/>
            <person name="Lipzen A."/>
            <person name="Sullivan W."/>
            <person name="Andreopoulos W.B."/>
            <person name="Clum A."/>
            <person name="Lindquist E."/>
            <person name="Daum C."/>
            <person name="Ramamoorthy G.K."/>
            <person name="Gryganskyi A."/>
            <person name="Culley D."/>
            <person name="Magnuson J.K."/>
            <person name="James T.Y."/>
            <person name="O'Malley M.A."/>
            <person name="Stajich J.E."/>
            <person name="Spatafora J.W."/>
            <person name="Visel A."/>
            <person name="Grigoriev I.V."/>
        </authorList>
    </citation>
    <scope>NUCLEOTIDE SEQUENCE [LARGE SCALE GENOMIC DNA]</scope>
    <source>
        <strain evidence="4 5">12-1054</strain>
    </source>
</reference>
<comment type="caution">
    <text evidence="4">The sequence shown here is derived from an EMBL/GenBank/DDBJ whole genome shotgun (WGS) entry which is preliminary data.</text>
</comment>
<feature type="compositionally biased region" description="Polar residues" evidence="1">
    <location>
        <begin position="581"/>
        <end position="591"/>
    </location>
</feature>
<dbReference type="Pfam" id="PF15411">
    <property type="entry name" value="PH_10"/>
    <property type="match status" value="1"/>
</dbReference>
<dbReference type="SMART" id="SM00233">
    <property type="entry name" value="PH"/>
    <property type="match status" value="1"/>
</dbReference>
<feature type="compositionally biased region" description="Polar residues" evidence="1">
    <location>
        <begin position="1"/>
        <end position="12"/>
    </location>
</feature>
<dbReference type="SUPFAM" id="SSF48065">
    <property type="entry name" value="DBL homology domain (DH-domain)"/>
    <property type="match status" value="1"/>
</dbReference>
<dbReference type="InterPro" id="IPR001849">
    <property type="entry name" value="PH_domain"/>
</dbReference>
<dbReference type="InterPro" id="IPR001331">
    <property type="entry name" value="GDS_CDC24_CS"/>
</dbReference>
<evidence type="ECO:0000313" key="4">
    <source>
        <dbReference type="EMBL" id="ORY77302.1"/>
    </source>
</evidence>
<dbReference type="CDD" id="cd00160">
    <property type="entry name" value="RhoGEF"/>
    <property type="match status" value="1"/>
</dbReference>
<dbReference type="GO" id="GO:0005634">
    <property type="term" value="C:nucleus"/>
    <property type="evidence" value="ECO:0007669"/>
    <property type="project" value="TreeGrafter"/>
</dbReference>
<evidence type="ECO:0000259" key="3">
    <source>
        <dbReference type="PROSITE" id="PS51745"/>
    </source>
</evidence>
<feature type="compositionally biased region" description="Low complexity" evidence="1">
    <location>
        <begin position="13"/>
        <end position="24"/>
    </location>
</feature>
<dbReference type="AlphaFoldDB" id="A0A1Y2F091"/>
<dbReference type="GO" id="GO:0030010">
    <property type="term" value="P:establishment of cell polarity"/>
    <property type="evidence" value="ECO:0007669"/>
    <property type="project" value="TreeGrafter"/>
</dbReference>
<dbReference type="GO" id="GO:0043332">
    <property type="term" value="C:mating projection tip"/>
    <property type="evidence" value="ECO:0007669"/>
    <property type="project" value="TreeGrafter"/>
</dbReference>
<dbReference type="SUPFAM" id="SSF50729">
    <property type="entry name" value="PH domain-like"/>
    <property type="match status" value="1"/>
</dbReference>
<keyword evidence="5" id="KW-1185">Reference proteome</keyword>
<dbReference type="GeneID" id="63788142"/>
<dbReference type="InterPro" id="IPR010481">
    <property type="entry name" value="Cdc24/Scd1_N"/>
</dbReference>
<accession>A0A1Y2F091</accession>
<dbReference type="InterPro" id="IPR011993">
    <property type="entry name" value="PH-like_dom_sf"/>
</dbReference>
<dbReference type="OrthoDB" id="1594986at2759"/>
<dbReference type="GO" id="GO:0031106">
    <property type="term" value="P:septin ring organization"/>
    <property type="evidence" value="ECO:0007669"/>
    <property type="project" value="TreeGrafter"/>
</dbReference>
<dbReference type="InterPro" id="IPR053026">
    <property type="entry name" value="CDC42_GEF"/>
</dbReference>
<dbReference type="CDD" id="cd13246">
    <property type="entry name" value="PH_Scd1"/>
    <property type="match status" value="1"/>
</dbReference>
<dbReference type="Gene3D" id="1.20.900.10">
    <property type="entry name" value="Dbl homology (DH) domain"/>
    <property type="match status" value="1"/>
</dbReference>
<gene>
    <name evidence="4" type="ORF">BCR37DRAFT_394938</name>
</gene>
<dbReference type="GO" id="GO:0005737">
    <property type="term" value="C:cytoplasm"/>
    <property type="evidence" value="ECO:0007669"/>
    <property type="project" value="TreeGrafter"/>
</dbReference>
<dbReference type="GO" id="GO:0035556">
    <property type="term" value="P:intracellular signal transduction"/>
    <property type="evidence" value="ECO:0007669"/>
    <property type="project" value="InterPro"/>
</dbReference>
<dbReference type="STRING" id="56484.A0A1Y2F091"/>
<dbReference type="PROSITE" id="PS00741">
    <property type="entry name" value="DH_1"/>
    <property type="match status" value="1"/>
</dbReference>
<dbReference type="InterPro" id="IPR033511">
    <property type="entry name" value="Cdc24/Scd1_PH_dom"/>
</dbReference>
<organism evidence="4 5">
    <name type="scientific">Protomyces lactucae-debilis</name>
    <dbReference type="NCBI Taxonomy" id="2754530"/>
    <lineage>
        <taxon>Eukaryota</taxon>
        <taxon>Fungi</taxon>
        <taxon>Dikarya</taxon>
        <taxon>Ascomycota</taxon>
        <taxon>Taphrinomycotina</taxon>
        <taxon>Taphrinomycetes</taxon>
        <taxon>Taphrinales</taxon>
        <taxon>Protomycetaceae</taxon>
        <taxon>Protomyces</taxon>
    </lineage>
</organism>
<feature type="region of interest" description="Disordered" evidence="1">
    <location>
        <begin position="1"/>
        <end position="24"/>
    </location>
</feature>
<evidence type="ECO:0000256" key="1">
    <source>
        <dbReference type="SAM" id="MobiDB-lite"/>
    </source>
</evidence>
<dbReference type="Pfam" id="PF00564">
    <property type="entry name" value="PB1"/>
    <property type="match status" value="1"/>
</dbReference>
<dbReference type="Gene3D" id="2.30.29.30">
    <property type="entry name" value="Pleckstrin-homology domain (PH domain)/Phosphotyrosine-binding domain (PTB)"/>
    <property type="match status" value="1"/>
</dbReference>
<dbReference type="GO" id="GO:0005085">
    <property type="term" value="F:guanyl-nucleotide exchange factor activity"/>
    <property type="evidence" value="ECO:0007669"/>
    <property type="project" value="InterPro"/>
</dbReference>
<evidence type="ECO:0000259" key="2">
    <source>
        <dbReference type="PROSITE" id="PS50010"/>
    </source>
</evidence>
<dbReference type="SMART" id="SM00666">
    <property type="entry name" value="PB1"/>
    <property type="match status" value="1"/>
</dbReference>
<dbReference type="PROSITE" id="PS51745">
    <property type="entry name" value="PB1"/>
    <property type="match status" value="1"/>
</dbReference>
<dbReference type="InterPro" id="IPR000219">
    <property type="entry name" value="DH_dom"/>
</dbReference>
<dbReference type="CDD" id="cd00014">
    <property type="entry name" value="CH_SF"/>
    <property type="match status" value="1"/>
</dbReference>
<dbReference type="SMART" id="SM00325">
    <property type="entry name" value="RhoGEF"/>
    <property type="match status" value="1"/>
</dbReference>